<dbReference type="PANTHER" id="PTHR47506">
    <property type="entry name" value="TRANSCRIPTIONAL REGULATORY PROTEIN"/>
    <property type="match status" value="1"/>
</dbReference>
<gene>
    <name evidence="6" type="ORF">BFG52_16470</name>
</gene>
<dbReference type="PROSITE" id="PS01081">
    <property type="entry name" value="HTH_TETR_1"/>
    <property type="match status" value="1"/>
</dbReference>
<keyword evidence="2 4" id="KW-0238">DNA-binding</keyword>
<evidence type="ECO:0000256" key="2">
    <source>
        <dbReference type="ARBA" id="ARBA00023125"/>
    </source>
</evidence>
<name>A0A1B2M3K5_9GAMM</name>
<dbReference type="InterPro" id="IPR049484">
    <property type="entry name" value="Rv0078-like_C"/>
</dbReference>
<dbReference type="AlphaFoldDB" id="A0A1B2M3K5"/>
<dbReference type="PROSITE" id="PS50977">
    <property type="entry name" value="HTH_TETR_2"/>
    <property type="match status" value="1"/>
</dbReference>
<dbReference type="Pfam" id="PF00440">
    <property type="entry name" value="TetR_N"/>
    <property type="match status" value="1"/>
</dbReference>
<dbReference type="PRINTS" id="PR00455">
    <property type="entry name" value="HTHTETR"/>
</dbReference>
<feature type="DNA-binding region" description="H-T-H motif" evidence="4">
    <location>
        <begin position="33"/>
        <end position="52"/>
    </location>
</feature>
<dbReference type="STRING" id="1789224.BFG52_16470"/>
<dbReference type="OrthoDB" id="5816932at2"/>
<keyword evidence="7" id="KW-1185">Reference proteome</keyword>
<dbReference type="Gene3D" id="1.10.357.10">
    <property type="entry name" value="Tetracycline Repressor, domain 2"/>
    <property type="match status" value="1"/>
</dbReference>
<dbReference type="PANTHER" id="PTHR47506:SF1">
    <property type="entry name" value="HTH-TYPE TRANSCRIPTIONAL REGULATOR YJDC"/>
    <property type="match status" value="1"/>
</dbReference>
<sequence length="204" mass="22996">MARRTQADMQKTRVTLLQTARKVFTAHGFNATSMDDLTAQAGLTRGALYHHFGDKKSLFQAVIIEIDQEMDQRLQQITAQHTDPWQGFLQRCIHFLEMALEPEIQRLILEDARAVLGQQSLDAQQYCISSIENILTTLMKQQIIKHMDCTALARFIHGSLNEAAFWIAQSQDGQQTLAQSIDVLTQLLIGLRLDQTASASRASK</sequence>
<dbReference type="FunFam" id="1.10.10.60:FF:000141">
    <property type="entry name" value="TetR family transcriptional regulator"/>
    <property type="match status" value="1"/>
</dbReference>
<dbReference type="InterPro" id="IPR023772">
    <property type="entry name" value="DNA-bd_HTH_TetR-type_CS"/>
</dbReference>
<dbReference type="RefSeq" id="WP_067558881.1">
    <property type="nucleotide sequence ID" value="NZ_CP016895.1"/>
</dbReference>
<dbReference type="KEGG" id="ala:BFG52_16470"/>
<organism evidence="6 7">
    <name type="scientific">Acinetobacter larvae</name>
    <dbReference type="NCBI Taxonomy" id="1789224"/>
    <lineage>
        <taxon>Bacteria</taxon>
        <taxon>Pseudomonadati</taxon>
        <taxon>Pseudomonadota</taxon>
        <taxon>Gammaproteobacteria</taxon>
        <taxon>Moraxellales</taxon>
        <taxon>Moraxellaceae</taxon>
        <taxon>Acinetobacter</taxon>
    </lineage>
</organism>
<evidence type="ECO:0000256" key="3">
    <source>
        <dbReference type="ARBA" id="ARBA00023163"/>
    </source>
</evidence>
<dbReference type="InterPro" id="IPR009057">
    <property type="entry name" value="Homeodomain-like_sf"/>
</dbReference>
<evidence type="ECO:0000256" key="1">
    <source>
        <dbReference type="ARBA" id="ARBA00023015"/>
    </source>
</evidence>
<proteinExistence type="predicted"/>
<keyword evidence="3" id="KW-0804">Transcription</keyword>
<accession>A0A1B2M3K5</accession>
<dbReference type="SUPFAM" id="SSF46689">
    <property type="entry name" value="Homeodomain-like"/>
    <property type="match status" value="1"/>
</dbReference>
<dbReference type="Pfam" id="PF21351">
    <property type="entry name" value="TetR_C_41"/>
    <property type="match status" value="1"/>
</dbReference>
<dbReference type="GO" id="GO:0003677">
    <property type="term" value="F:DNA binding"/>
    <property type="evidence" value="ECO:0007669"/>
    <property type="project" value="UniProtKB-UniRule"/>
</dbReference>
<dbReference type="EMBL" id="CP016895">
    <property type="protein sequence ID" value="AOA59787.1"/>
    <property type="molecule type" value="Genomic_DNA"/>
</dbReference>
<feature type="domain" description="HTH tetR-type" evidence="5">
    <location>
        <begin position="10"/>
        <end position="70"/>
    </location>
</feature>
<reference evidence="6 7" key="1">
    <citation type="submission" date="2016-08" db="EMBL/GenBank/DDBJ databases">
        <authorList>
            <person name="Seilhamer J.J."/>
        </authorList>
    </citation>
    <scope>NUCLEOTIDE SEQUENCE [LARGE SCALE GENOMIC DNA]</scope>
    <source>
        <strain evidence="6 7">BRTC-1</strain>
    </source>
</reference>
<protein>
    <submittedName>
        <fullName evidence="6">TetR family transcriptional regulator</fullName>
    </submittedName>
</protein>
<dbReference type="Proteomes" id="UP000093391">
    <property type="component" value="Chromosome"/>
</dbReference>
<keyword evidence="1" id="KW-0805">Transcription regulation</keyword>
<evidence type="ECO:0000313" key="7">
    <source>
        <dbReference type="Proteomes" id="UP000093391"/>
    </source>
</evidence>
<dbReference type="InterPro" id="IPR001647">
    <property type="entry name" value="HTH_TetR"/>
</dbReference>
<evidence type="ECO:0000256" key="4">
    <source>
        <dbReference type="PROSITE-ProRule" id="PRU00335"/>
    </source>
</evidence>
<evidence type="ECO:0000259" key="5">
    <source>
        <dbReference type="PROSITE" id="PS50977"/>
    </source>
</evidence>
<evidence type="ECO:0000313" key="6">
    <source>
        <dbReference type="EMBL" id="AOA59787.1"/>
    </source>
</evidence>